<gene>
    <name evidence="1" type="ORF">CSO01_34070</name>
</gene>
<accession>A0A512PHT6</accession>
<reference evidence="1 2" key="1">
    <citation type="submission" date="2019-07" db="EMBL/GenBank/DDBJ databases">
        <title>Whole genome shotgun sequence of Cellulomonas soli NBRC 109434.</title>
        <authorList>
            <person name="Hosoyama A."/>
            <person name="Uohara A."/>
            <person name="Ohji S."/>
            <person name="Ichikawa N."/>
        </authorList>
    </citation>
    <scope>NUCLEOTIDE SEQUENCE [LARGE SCALE GENOMIC DNA]</scope>
    <source>
        <strain evidence="1 2">NBRC 109434</strain>
    </source>
</reference>
<sequence>MSAELGQVMERAHALSRLWGVAFDVSLAEHGDAVTALDVAIGELVADGPGFSLRYVELWQRLQPEVESLTAIARRTLEWSR</sequence>
<evidence type="ECO:0000313" key="2">
    <source>
        <dbReference type="Proteomes" id="UP000321798"/>
    </source>
</evidence>
<keyword evidence="2" id="KW-1185">Reference proteome</keyword>
<evidence type="ECO:0000313" key="1">
    <source>
        <dbReference type="EMBL" id="GEP70692.1"/>
    </source>
</evidence>
<protein>
    <submittedName>
        <fullName evidence="1">Uncharacterized protein</fullName>
    </submittedName>
</protein>
<dbReference type="AlphaFoldDB" id="A0A512PHT6"/>
<dbReference type="Proteomes" id="UP000321798">
    <property type="component" value="Unassembled WGS sequence"/>
</dbReference>
<organism evidence="1 2">
    <name type="scientific">Cellulomonas soli</name>
    <dbReference type="NCBI Taxonomy" id="931535"/>
    <lineage>
        <taxon>Bacteria</taxon>
        <taxon>Bacillati</taxon>
        <taxon>Actinomycetota</taxon>
        <taxon>Actinomycetes</taxon>
        <taxon>Micrococcales</taxon>
        <taxon>Cellulomonadaceae</taxon>
        <taxon>Cellulomonas</taxon>
    </lineage>
</organism>
<name>A0A512PHT6_9CELL</name>
<dbReference type="EMBL" id="BKAL01000015">
    <property type="protein sequence ID" value="GEP70692.1"/>
    <property type="molecule type" value="Genomic_DNA"/>
</dbReference>
<proteinExistence type="predicted"/>
<dbReference type="RefSeq" id="WP_146954467.1">
    <property type="nucleotide sequence ID" value="NZ_BAABBJ010000012.1"/>
</dbReference>
<comment type="caution">
    <text evidence="1">The sequence shown here is derived from an EMBL/GenBank/DDBJ whole genome shotgun (WGS) entry which is preliminary data.</text>
</comment>